<evidence type="ECO:0000256" key="9">
    <source>
        <dbReference type="ARBA" id="ARBA00022723"/>
    </source>
</evidence>
<dbReference type="PROSITE" id="PS50109">
    <property type="entry name" value="HIS_KIN"/>
    <property type="match status" value="1"/>
</dbReference>
<evidence type="ECO:0000313" key="19">
    <source>
        <dbReference type="EMBL" id="MFD0789205.1"/>
    </source>
</evidence>
<name>A0ABW3AE03_9MICO</name>
<dbReference type="Pfam" id="PF02518">
    <property type="entry name" value="HATPase_c"/>
    <property type="match status" value="1"/>
</dbReference>
<evidence type="ECO:0000256" key="7">
    <source>
        <dbReference type="ARBA" id="ARBA00022490"/>
    </source>
</evidence>
<keyword evidence="10 19" id="KW-0418">Kinase</keyword>
<comment type="subcellular location">
    <subcellularLocation>
        <location evidence="3">Cytoplasm</location>
    </subcellularLocation>
</comment>
<evidence type="ECO:0000256" key="4">
    <source>
        <dbReference type="ARBA" id="ARBA00012438"/>
    </source>
</evidence>
<dbReference type="CDD" id="cd16917">
    <property type="entry name" value="HATPase_UhpB-NarQ-NarX-like"/>
    <property type="match status" value="1"/>
</dbReference>
<feature type="domain" description="Histidine kinase" evidence="18">
    <location>
        <begin position="197"/>
        <end position="393"/>
    </location>
</feature>
<reference evidence="20" key="1">
    <citation type="journal article" date="2019" name="Int. J. Syst. Evol. Microbiol.">
        <title>The Global Catalogue of Microorganisms (GCM) 10K type strain sequencing project: providing services to taxonomists for standard genome sequencing and annotation.</title>
        <authorList>
            <consortium name="The Broad Institute Genomics Platform"/>
            <consortium name="The Broad Institute Genome Sequencing Center for Infectious Disease"/>
            <person name="Wu L."/>
            <person name="Ma J."/>
        </authorList>
    </citation>
    <scope>NUCLEOTIDE SEQUENCE [LARGE SCALE GENOMIC DNA]</scope>
    <source>
        <strain evidence="20">CCUG 54523</strain>
    </source>
</reference>
<evidence type="ECO:0000256" key="15">
    <source>
        <dbReference type="ARBA" id="ARBA00030800"/>
    </source>
</evidence>
<comment type="catalytic activity">
    <reaction evidence="1">
        <text>ATP + protein L-histidine = ADP + protein N-phospho-L-histidine.</text>
        <dbReference type="EC" id="2.7.13.3"/>
    </reaction>
</comment>
<evidence type="ECO:0000256" key="10">
    <source>
        <dbReference type="ARBA" id="ARBA00022777"/>
    </source>
</evidence>
<gene>
    <name evidence="19" type="ORF">ACFQ0P_02245</name>
</gene>
<keyword evidence="7" id="KW-0963">Cytoplasm</keyword>
<keyword evidence="17" id="KW-0812">Transmembrane</keyword>
<feature type="transmembrane region" description="Helical" evidence="17">
    <location>
        <begin position="7"/>
        <end position="27"/>
    </location>
</feature>
<dbReference type="GO" id="GO:0016301">
    <property type="term" value="F:kinase activity"/>
    <property type="evidence" value="ECO:0007669"/>
    <property type="project" value="UniProtKB-KW"/>
</dbReference>
<dbReference type="Gene3D" id="1.20.5.1930">
    <property type="match status" value="1"/>
</dbReference>
<evidence type="ECO:0000256" key="8">
    <source>
        <dbReference type="ARBA" id="ARBA00022679"/>
    </source>
</evidence>
<dbReference type="Proteomes" id="UP001597055">
    <property type="component" value="Unassembled WGS sequence"/>
</dbReference>
<keyword evidence="16" id="KW-0175">Coiled coil</keyword>
<evidence type="ECO:0000259" key="18">
    <source>
        <dbReference type="PROSITE" id="PS50109"/>
    </source>
</evidence>
<keyword evidence="13" id="KW-0411">Iron-sulfur</keyword>
<dbReference type="InterPro" id="IPR036890">
    <property type="entry name" value="HATPase_C_sf"/>
</dbReference>
<dbReference type="InterPro" id="IPR050482">
    <property type="entry name" value="Sensor_HK_TwoCompSys"/>
</dbReference>
<evidence type="ECO:0000256" key="13">
    <source>
        <dbReference type="ARBA" id="ARBA00023014"/>
    </source>
</evidence>
<feature type="transmembrane region" description="Helical" evidence="17">
    <location>
        <begin position="106"/>
        <end position="127"/>
    </location>
</feature>
<dbReference type="PANTHER" id="PTHR24421:SF58">
    <property type="entry name" value="SIGNAL TRANSDUCTION HISTIDINE-PROTEIN KINASE_PHOSPHATASE UHPB"/>
    <property type="match status" value="1"/>
</dbReference>
<dbReference type="InterPro" id="IPR017205">
    <property type="entry name" value="Sig_transdc_His_kinase_ChrS"/>
</dbReference>
<keyword evidence="20" id="KW-1185">Reference proteome</keyword>
<evidence type="ECO:0000256" key="17">
    <source>
        <dbReference type="SAM" id="Phobius"/>
    </source>
</evidence>
<dbReference type="SMART" id="SM00387">
    <property type="entry name" value="HATPase_c"/>
    <property type="match status" value="1"/>
</dbReference>
<keyword evidence="17" id="KW-0472">Membrane</keyword>
<evidence type="ECO:0000256" key="12">
    <source>
        <dbReference type="ARBA" id="ARBA00023012"/>
    </source>
</evidence>
<feature type="transmembrane region" description="Helical" evidence="17">
    <location>
        <begin position="63"/>
        <end position="86"/>
    </location>
</feature>
<dbReference type="Gene3D" id="3.30.565.10">
    <property type="entry name" value="Histidine kinase-like ATPase, C-terminal domain"/>
    <property type="match status" value="1"/>
</dbReference>
<dbReference type="EC" id="2.7.13.3" evidence="4"/>
<sequence>MLNRRWWDAAMIAVSLAVAVAVVAGGGATPTELAVAALALLVFAAAYVGIARRGLRDPRPWRMPLFAIACAVALALGCAVQPFFAIVQAIAYPLVWVLSSARRPAIAGSAVVALGVFVGFAVFGGILEGGWPSLAALGAAVTTAVFGFAFAIAFGLWIWSVVEYGEERAHLVAELTAAQGELEALSRERGAAAERERLSRDVHDTVAQTLAGLTILAERAGRQLREERTDAAADTIALVERLSREALDEARALVARTAPVPQDSALSDAVERLVARFRDETGLAIDLELRLDAAGSLSRESQLVLLRCLQESLANVRKHAAATAVRVVVEASADGDARLEVSDDGRGFEPSAPRAGFGLDGMSERIALAGGNLEVTSAPRSGTTLVVRLPAAPAGQAVTG</sequence>
<dbReference type="PIRSF" id="PIRSF037434">
    <property type="entry name" value="STHK_ChrS"/>
    <property type="match status" value="1"/>
</dbReference>
<dbReference type="Pfam" id="PF07730">
    <property type="entry name" value="HisKA_3"/>
    <property type="match status" value="1"/>
</dbReference>
<feature type="coiled-coil region" evidence="16">
    <location>
        <begin position="168"/>
        <end position="195"/>
    </location>
</feature>
<evidence type="ECO:0000256" key="1">
    <source>
        <dbReference type="ARBA" id="ARBA00000085"/>
    </source>
</evidence>
<dbReference type="RefSeq" id="WP_204980096.1">
    <property type="nucleotide sequence ID" value="NZ_JBHTII010000001.1"/>
</dbReference>
<keyword evidence="9" id="KW-0479">Metal-binding</keyword>
<evidence type="ECO:0000256" key="6">
    <source>
        <dbReference type="ARBA" id="ARBA00022485"/>
    </source>
</evidence>
<keyword evidence="11" id="KW-0408">Iron</keyword>
<feature type="transmembrane region" description="Helical" evidence="17">
    <location>
        <begin position="134"/>
        <end position="159"/>
    </location>
</feature>
<dbReference type="InterPro" id="IPR003594">
    <property type="entry name" value="HATPase_dom"/>
</dbReference>
<evidence type="ECO:0000256" key="5">
    <source>
        <dbReference type="ARBA" id="ARBA00017322"/>
    </source>
</evidence>
<feature type="transmembrane region" description="Helical" evidence="17">
    <location>
        <begin position="33"/>
        <end position="51"/>
    </location>
</feature>
<evidence type="ECO:0000256" key="3">
    <source>
        <dbReference type="ARBA" id="ARBA00004496"/>
    </source>
</evidence>
<dbReference type="InterPro" id="IPR004358">
    <property type="entry name" value="Sig_transdc_His_kin-like_C"/>
</dbReference>
<comment type="caution">
    <text evidence="19">The sequence shown here is derived from an EMBL/GenBank/DDBJ whole genome shotgun (WGS) entry which is preliminary data.</text>
</comment>
<dbReference type="PANTHER" id="PTHR24421">
    <property type="entry name" value="NITRATE/NITRITE SENSOR PROTEIN NARX-RELATED"/>
    <property type="match status" value="1"/>
</dbReference>
<comment type="cofactor">
    <cofactor evidence="2">
        <name>[4Fe-4S] cluster</name>
        <dbReference type="ChEBI" id="CHEBI:49883"/>
    </cofactor>
</comment>
<evidence type="ECO:0000256" key="2">
    <source>
        <dbReference type="ARBA" id="ARBA00001966"/>
    </source>
</evidence>
<protein>
    <recommendedName>
        <fullName evidence="5">Oxygen sensor histidine kinase NreB</fullName>
        <ecNumber evidence="4">2.7.13.3</ecNumber>
    </recommendedName>
    <alternativeName>
        <fullName evidence="15">Nitrogen regulation protein B</fullName>
    </alternativeName>
</protein>
<dbReference type="EMBL" id="JBHTII010000001">
    <property type="protein sequence ID" value="MFD0789205.1"/>
    <property type="molecule type" value="Genomic_DNA"/>
</dbReference>
<keyword evidence="8" id="KW-0808">Transferase</keyword>
<dbReference type="SUPFAM" id="SSF55874">
    <property type="entry name" value="ATPase domain of HSP90 chaperone/DNA topoisomerase II/histidine kinase"/>
    <property type="match status" value="1"/>
</dbReference>
<evidence type="ECO:0000313" key="20">
    <source>
        <dbReference type="Proteomes" id="UP001597055"/>
    </source>
</evidence>
<evidence type="ECO:0000256" key="11">
    <source>
        <dbReference type="ARBA" id="ARBA00023004"/>
    </source>
</evidence>
<dbReference type="InterPro" id="IPR011712">
    <property type="entry name" value="Sig_transdc_His_kin_sub3_dim/P"/>
</dbReference>
<keyword evidence="6" id="KW-0004">4Fe-4S</keyword>
<proteinExistence type="predicted"/>
<keyword evidence="12" id="KW-0902">Two-component regulatory system</keyword>
<accession>A0ABW3AE03</accession>
<organism evidence="19 20">
    <name type="scientific">Microbacterium insulae</name>
    <dbReference type="NCBI Taxonomy" id="483014"/>
    <lineage>
        <taxon>Bacteria</taxon>
        <taxon>Bacillati</taxon>
        <taxon>Actinomycetota</taxon>
        <taxon>Actinomycetes</taxon>
        <taxon>Micrococcales</taxon>
        <taxon>Microbacteriaceae</taxon>
        <taxon>Microbacterium</taxon>
    </lineage>
</organism>
<dbReference type="InterPro" id="IPR005467">
    <property type="entry name" value="His_kinase_dom"/>
</dbReference>
<dbReference type="PRINTS" id="PR00344">
    <property type="entry name" value="BCTRLSENSOR"/>
</dbReference>
<evidence type="ECO:0000256" key="16">
    <source>
        <dbReference type="SAM" id="Coils"/>
    </source>
</evidence>
<evidence type="ECO:0000256" key="14">
    <source>
        <dbReference type="ARBA" id="ARBA00024827"/>
    </source>
</evidence>
<comment type="function">
    <text evidence="14">Member of the two-component regulatory system NreB/NreC involved in the control of dissimilatory nitrate/nitrite reduction in response to oxygen. NreB functions as a direct oxygen sensor histidine kinase which is autophosphorylated, in the absence of oxygen, probably at the conserved histidine residue, and transfers its phosphate group probably to a conserved aspartate residue of NreC. NreB/NreC activates the expression of the nitrate (narGHJI) and nitrite (nir) reductase operons, as well as the putative nitrate transporter gene narT.</text>
</comment>
<keyword evidence="17" id="KW-1133">Transmembrane helix</keyword>